<feature type="region of interest" description="Disordered" evidence="1">
    <location>
        <begin position="1"/>
        <end position="93"/>
    </location>
</feature>
<dbReference type="RefSeq" id="XP_011385908.2">
    <property type="nucleotide sequence ID" value="XM_011387606.2"/>
</dbReference>
<reference evidence="3" key="1">
    <citation type="submission" date="2025-08" db="UniProtKB">
        <authorList>
            <consortium name="RefSeq"/>
        </authorList>
    </citation>
    <scope>IDENTIFICATION</scope>
    <source>
        <tissue evidence="3">Kidney</tissue>
    </source>
</reference>
<sequence length="113" mass="12178">PSSVLDALLGPGFLPGTGFSVGQPEMAPQSEPGEGSHNTQEQMCPPREERILPTGYEAPRLEDGAHTERTEAPCRGGQAQTPAKAEPVGSCPGQEWMIRKVKVEEEDHEAEEE</sequence>
<proteinExistence type="predicted"/>
<feature type="compositionally biased region" description="Basic and acidic residues" evidence="1">
    <location>
        <begin position="59"/>
        <end position="72"/>
    </location>
</feature>
<dbReference type="AlphaFoldDB" id="A0A6P3S6H7"/>
<dbReference type="GeneID" id="105311671"/>
<evidence type="ECO:0000313" key="3">
    <source>
        <dbReference type="RefSeq" id="XP_011385908.2"/>
    </source>
</evidence>
<organism evidence="2 3">
    <name type="scientific">Pteropus vampyrus</name>
    <name type="common">Large flying fox</name>
    <dbReference type="NCBI Taxonomy" id="132908"/>
    <lineage>
        <taxon>Eukaryota</taxon>
        <taxon>Metazoa</taxon>
        <taxon>Chordata</taxon>
        <taxon>Craniata</taxon>
        <taxon>Vertebrata</taxon>
        <taxon>Euteleostomi</taxon>
        <taxon>Mammalia</taxon>
        <taxon>Eutheria</taxon>
        <taxon>Laurasiatheria</taxon>
        <taxon>Chiroptera</taxon>
        <taxon>Yinpterochiroptera</taxon>
        <taxon>Pteropodoidea</taxon>
        <taxon>Pteropodidae</taxon>
        <taxon>Pteropodinae</taxon>
        <taxon>Pteropus</taxon>
    </lineage>
</organism>
<dbReference type="KEGG" id="pvp:105311671"/>
<dbReference type="OrthoDB" id="8117402at2759"/>
<dbReference type="Proteomes" id="UP000515202">
    <property type="component" value="Unplaced"/>
</dbReference>
<name>A0A6P3S6H7_PTEVA</name>
<protein>
    <submittedName>
        <fullName evidence="3">Zinc finger protein 467-like</fullName>
    </submittedName>
</protein>
<keyword evidence="2" id="KW-1185">Reference proteome</keyword>
<feature type="compositionally biased region" description="Low complexity" evidence="1">
    <location>
        <begin position="8"/>
        <end position="18"/>
    </location>
</feature>
<evidence type="ECO:0000256" key="1">
    <source>
        <dbReference type="SAM" id="MobiDB-lite"/>
    </source>
</evidence>
<feature type="non-terminal residue" evidence="3">
    <location>
        <position position="1"/>
    </location>
</feature>
<accession>A0A6P3S6H7</accession>
<feature type="non-terminal residue" evidence="3">
    <location>
        <position position="113"/>
    </location>
</feature>
<gene>
    <name evidence="3" type="primary">LOC105311671</name>
</gene>
<evidence type="ECO:0000313" key="2">
    <source>
        <dbReference type="Proteomes" id="UP000515202"/>
    </source>
</evidence>